<evidence type="ECO:0000256" key="2">
    <source>
        <dbReference type="ARBA" id="ARBA00006236"/>
    </source>
</evidence>
<feature type="domain" description="Major facilitator superfamily (MFS) profile" evidence="9">
    <location>
        <begin position="35"/>
        <end position="417"/>
    </location>
</feature>
<keyword evidence="5 8" id="KW-0812">Transmembrane</keyword>
<feature type="transmembrane region" description="Helical" evidence="8">
    <location>
        <begin position="330"/>
        <end position="351"/>
    </location>
</feature>
<feature type="transmembrane region" description="Helical" evidence="8">
    <location>
        <begin position="237"/>
        <end position="255"/>
    </location>
</feature>
<keyword evidence="11" id="KW-1185">Reference proteome</keyword>
<dbReference type="FunFam" id="1.20.1720.10:FF:000005">
    <property type="entry name" value="Bcr/CflA family efflux transporter"/>
    <property type="match status" value="1"/>
</dbReference>
<dbReference type="InterPro" id="IPR036259">
    <property type="entry name" value="MFS_trans_sf"/>
</dbReference>
<protein>
    <recommendedName>
        <fullName evidence="8">Bcr/CflA family efflux transporter</fullName>
    </recommendedName>
</protein>
<accession>A0A1G6U418</accession>
<feature type="transmembrane region" description="Helical" evidence="8">
    <location>
        <begin position="73"/>
        <end position="90"/>
    </location>
</feature>
<evidence type="ECO:0000313" key="11">
    <source>
        <dbReference type="Proteomes" id="UP000183685"/>
    </source>
</evidence>
<dbReference type="GO" id="GO:0015385">
    <property type="term" value="F:sodium:proton antiporter activity"/>
    <property type="evidence" value="ECO:0007669"/>
    <property type="project" value="TreeGrafter"/>
</dbReference>
<name>A0A1G6U418_9PROT</name>
<dbReference type="OrthoDB" id="9800416at2"/>
<evidence type="ECO:0000256" key="8">
    <source>
        <dbReference type="RuleBase" id="RU365088"/>
    </source>
</evidence>
<evidence type="ECO:0000256" key="5">
    <source>
        <dbReference type="ARBA" id="ARBA00022692"/>
    </source>
</evidence>
<sequence length="422" mass="44653">MHARAVAPRAASPACPYHSTDGYPMKLSSKNTVGLALILGSVTALTPLAIDMYLPAFGLIAEHFGAGQSDAELSLTVFFIGLALGQLMYGPLADRFGRKPPLVIGLALASAATFTCALVPTISDFILLRFLQALGICAGAVISRAIVRDMFEPVEVARFFSLLMLVMGVAPILAPILGAQVALAFGWQAIFYFISGFGFLALLAITLLLEETHQPNPGVQLLRALSTYRDILRNRTFTGYALAGGAALAGMFGYITSAKFVLVDHFGVSPEHFGFFFGANAAGFIVMSQVNRWLVQRYSFHQILRVALPVVLLSALGLLTATLTEAPLPVFIIPLFTFIAVLGVVAPNTMAGALADEGHRAGAASALAGSLQFSLSFVSSGIIGITEATSPLLMCLVMTACAALSLLCFWSSARQTQQIQAQ</sequence>
<dbReference type="Proteomes" id="UP000183685">
    <property type="component" value="Unassembled WGS sequence"/>
</dbReference>
<feature type="transmembrane region" description="Helical" evidence="8">
    <location>
        <begin position="275"/>
        <end position="294"/>
    </location>
</feature>
<dbReference type="GO" id="GO:0042910">
    <property type="term" value="F:xenobiotic transmembrane transporter activity"/>
    <property type="evidence" value="ECO:0007669"/>
    <property type="project" value="InterPro"/>
</dbReference>
<gene>
    <name evidence="10" type="ORF">SAMN04488071_0462</name>
</gene>
<evidence type="ECO:0000313" key="10">
    <source>
        <dbReference type="EMBL" id="SDD36021.1"/>
    </source>
</evidence>
<dbReference type="Gene3D" id="1.20.1720.10">
    <property type="entry name" value="Multidrug resistance protein D"/>
    <property type="match status" value="1"/>
</dbReference>
<feature type="transmembrane region" description="Helical" evidence="8">
    <location>
        <begin position="126"/>
        <end position="147"/>
    </location>
</feature>
<keyword evidence="6 8" id="KW-1133">Transmembrane helix</keyword>
<feature type="transmembrane region" description="Helical" evidence="8">
    <location>
        <begin position="159"/>
        <end position="183"/>
    </location>
</feature>
<comment type="similarity">
    <text evidence="2 8">Belongs to the major facilitator superfamily. Bcr/CmlA family.</text>
</comment>
<proteinExistence type="inferred from homology"/>
<feature type="transmembrane region" description="Helical" evidence="8">
    <location>
        <begin position="306"/>
        <end position="324"/>
    </location>
</feature>
<feature type="transmembrane region" description="Helical" evidence="8">
    <location>
        <begin position="391"/>
        <end position="410"/>
    </location>
</feature>
<dbReference type="STRING" id="637679.GCA_001550055_00427"/>
<dbReference type="InterPro" id="IPR004812">
    <property type="entry name" value="Efflux_drug-R_Bcr/CmlA"/>
</dbReference>
<evidence type="ECO:0000256" key="6">
    <source>
        <dbReference type="ARBA" id="ARBA00022989"/>
    </source>
</evidence>
<keyword evidence="3 8" id="KW-0813">Transport</keyword>
<evidence type="ECO:0000256" key="1">
    <source>
        <dbReference type="ARBA" id="ARBA00004651"/>
    </source>
</evidence>
<dbReference type="NCBIfam" id="NF008314">
    <property type="entry name" value="PRK11102.1"/>
    <property type="match status" value="1"/>
</dbReference>
<feature type="transmembrane region" description="Helical" evidence="8">
    <location>
        <begin position="102"/>
        <end position="120"/>
    </location>
</feature>
<organism evidence="10 11">
    <name type="scientific">Kordiimonas lacus</name>
    <dbReference type="NCBI Taxonomy" id="637679"/>
    <lineage>
        <taxon>Bacteria</taxon>
        <taxon>Pseudomonadati</taxon>
        <taxon>Pseudomonadota</taxon>
        <taxon>Alphaproteobacteria</taxon>
        <taxon>Kordiimonadales</taxon>
        <taxon>Kordiimonadaceae</taxon>
        <taxon>Kordiimonas</taxon>
    </lineage>
</organism>
<dbReference type="GO" id="GO:1990961">
    <property type="term" value="P:xenobiotic detoxification by transmembrane export across the plasma membrane"/>
    <property type="evidence" value="ECO:0007669"/>
    <property type="project" value="InterPro"/>
</dbReference>
<dbReference type="InterPro" id="IPR011701">
    <property type="entry name" value="MFS"/>
</dbReference>
<dbReference type="CDD" id="cd17320">
    <property type="entry name" value="MFS_MdfA_MDR_like"/>
    <property type="match status" value="1"/>
</dbReference>
<dbReference type="SUPFAM" id="SSF103473">
    <property type="entry name" value="MFS general substrate transporter"/>
    <property type="match status" value="1"/>
</dbReference>
<dbReference type="PANTHER" id="PTHR23502:SF132">
    <property type="entry name" value="POLYAMINE TRANSPORTER 2-RELATED"/>
    <property type="match status" value="1"/>
</dbReference>
<evidence type="ECO:0000256" key="4">
    <source>
        <dbReference type="ARBA" id="ARBA00022475"/>
    </source>
</evidence>
<keyword evidence="8" id="KW-0997">Cell inner membrane</keyword>
<feature type="transmembrane region" description="Helical" evidence="8">
    <location>
        <begin position="363"/>
        <end position="385"/>
    </location>
</feature>
<dbReference type="NCBIfam" id="TIGR00710">
    <property type="entry name" value="efflux_Bcr_CflA"/>
    <property type="match status" value="1"/>
</dbReference>
<feature type="transmembrane region" description="Helical" evidence="8">
    <location>
        <begin position="189"/>
        <end position="209"/>
    </location>
</feature>
<comment type="subcellular location">
    <subcellularLocation>
        <location evidence="8">Cell inner membrane</location>
        <topology evidence="8">Multi-pass membrane protein</topology>
    </subcellularLocation>
    <subcellularLocation>
        <location evidence="1">Cell membrane</location>
        <topology evidence="1">Multi-pass membrane protein</topology>
    </subcellularLocation>
</comment>
<evidence type="ECO:0000256" key="7">
    <source>
        <dbReference type="ARBA" id="ARBA00023136"/>
    </source>
</evidence>
<keyword evidence="4" id="KW-1003">Cell membrane</keyword>
<dbReference type="InterPro" id="IPR020846">
    <property type="entry name" value="MFS_dom"/>
</dbReference>
<reference evidence="10 11" key="1">
    <citation type="submission" date="2016-10" db="EMBL/GenBank/DDBJ databases">
        <authorList>
            <person name="de Groot N.N."/>
        </authorList>
    </citation>
    <scope>NUCLEOTIDE SEQUENCE [LARGE SCALE GENOMIC DNA]</scope>
    <source>
        <strain evidence="10 11">CGMCC 1.9109</strain>
    </source>
</reference>
<dbReference type="PROSITE" id="PS50850">
    <property type="entry name" value="MFS"/>
    <property type="match status" value="1"/>
</dbReference>
<keyword evidence="7 8" id="KW-0472">Membrane</keyword>
<dbReference type="PANTHER" id="PTHR23502">
    <property type="entry name" value="MAJOR FACILITATOR SUPERFAMILY"/>
    <property type="match status" value="1"/>
</dbReference>
<evidence type="ECO:0000256" key="3">
    <source>
        <dbReference type="ARBA" id="ARBA00022448"/>
    </source>
</evidence>
<dbReference type="EMBL" id="FNAK01000001">
    <property type="protein sequence ID" value="SDD36021.1"/>
    <property type="molecule type" value="Genomic_DNA"/>
</dbReference>
<dbReference type="AlphaFoldDB" id="A0A1G6U418"/>
<dbReference type="GO" id="GO:0005886">
    <property type="term" value="C:plasma membrane"/>
    <property type="evidence" value="ECO:0007669"/>
    <property type="project" value="UniProtKB-SubCell"/>
</dbReference>
<evidence type="ECO:0000259" key="9">
    <source>
        <dbReference type="PROSITE" id="PS50850"/>
    </source>
</evidence>
<feature type="transmembrane region" description="Helical" evidence="8">
    <location>
        <begin position="33"/>
        <end position="53"/>
    </location>
</feature>
<dbReference type="Pfam" id="PF07690">
    <property type="entry name" value="MFS_1"/>
    <property type="match status" value="1"/>
</dbReference>